<dbReference type="AlphaFoldDB" id="A0A923NFQ3"/>
<keyword evidence="1" id="KW-0472">Membrane</keyword>
<comment type="caution">
    <text evidence="2">The sequence shown here is derived from an EMBL/GenBank/DDBJ whole genome shotgun (WGS) entry which is preliminary data.</text>
</comment>
<gene>
    <name evidence="2" type="ORF">H7R52_17840</name>
</gene>
<protein>
    <submittedName>
        <fullName evidence="2">CDP-alcohol phosphatidyltransferase family protein</fullName>
    </submittedName>
</protein>
<evidence type="ECO:0000313" key="3">
    <source>
        <dbReference type="Proteomes" id="UP000650485"/>
    </source>
</evidence>
<accession>A0A923NFQ3</accession>
<evidence type="ECO:0000256" key="1">
    <source>
        <dbReference type="SAM" id="Phobius"/>
    </source>
</evidence>
<dbReference type="GO" id="GO:0008654">
    <property type="term" value="P:phospholipid biosynthetic process"/>
    <property type="evidence" value="ECO:0007669"/>
    <property type="project" value="InterPro"/>
</dbReference>
<dbReference type="InterPro" id="IPR043130">
    <property type="entry name" value="CDP-OH_PTrfase_TM_dom"/>
</dbReference>
<evidence type="ECO:0000313" key="2">
    <source>
        <dbReference type="EMBL" id="MBC6499765.1"/>
    </source>
</evidence>
<name>A0A923NFQ3_WEICO</name>
<organism evidence="2 3">
    <name type="scientific">Weissella confusa</name>
    <name type="common">Lactobacillus confusus</name>
    <dbReference type="NCBI Taxonomy" id="1583"/>
    <lineage>
        <taxon>Bacteria</taxon>
        <taxon>Bacillati</taxon>
        <taxon>Bacillota</taxon>
        <taxon>Bacilli</taxon>
        <taxon>Lactobacillales</taxon>
        <taxon>Lactobacillaceae</taxon>
        <taxon>Weissella</taxon>
    </lineage>
</organism>
<dbReference type="GO" id="GO:0016020">
    <property type="term" value="C:membrane"/>
    <property type="evidence" value="ECO:0007669"/>
    <property type="project" value="InterPro"/>
</dbReference>
<dbReference type="Pfam" id="PF01066">
    <property type="entry name" value="CDP-OH_P_transf"/>
    <property type="match status" value="1"/>
</dbReference>
<feature type="transmembrane region" description="Helical" evidence="1">
    <location>
        <begin position="32"/>
        <end position="55"/>
    </location>
</feature>
<keyword evidence="1" id="KW-0812">Transmembrane</keyword>
<keyword evidence="1" id="KW-1133">Transmembrane helix</keyword>
<dbReference type="Gene3D" id="1.20.120.1760">
    <property type="match status" value="1"/>
</dbReference>
<dbReference type="EMBL" id="JACSZT010000021">
    <property type="protein sequence ID" value="MBC6499765.1"/>
    <property type="molecule type" value="Genomic_DNA"/>
</dbReference>
<feature type="transmembrane region" description="Helical" evidence="1">
    <location>
        <begin position="7"/>
        <end position="26"/>
    </location>
</feature>
<dbReference type="Proteomes" id="UP000650485">
    <property type="component" value="Unassembled WGS sequence"/>
</dbReference>
<dbReference type="GO" id="GO:0016780">
    <property type="term" value="F:phosphotransferase activity, for other substituted phosphate groups"/>
    <property type="evidence" value="ECO:0007669"/>
    <property type="project" value="InterPro"/>
</dbReference>
<reference evidence="2" key="1">
    <citation type="submission" date="2020-08" db="EMBL/GenBank/DDBJ databases">
        <title>Complete genome sequence of Weissella confusa strain FS54 provides insights into metabolic potential.</title>
        <authorList>
            <person name="Fhoula I."/>
            <person name="Najjari A."/>
            <person name="Lekired A."/>
            <person name="Bessrour-Aouam N."/>
            <person name="Jaballah S."/>
            <person name="Klibi N."/>
            <person name="Ouzari H.-I."/>
        </authorList>
    </citation>
    <scope>NUCLEOTIDE SEQUENCE</scope>
    <source>
        <strain evidence="2">FS54</strain>
    </source>
</reference>
<sequence>MNLPNKLTVFRMILIPVFMLVLALPLDWGTLQVAGAVLPVTHLVAAIIFIVASLTDLADGKIARKLNGTLQANGNQDVKIPATVTGISVSIGNATVTKMSLDGSEVNLMNNNAIVWNANMTFQR</sequence>
<proteinExistence type="predicted"/>
<dbReference type="InterPro" id="IPR000462">
    <property type="entry name" value="CDP-OH_P_trans"/>
</dbReference>